<organism evidence="9 10">
    <name type="scientific">Perkinsus olseni</name>
    <name type="common">Perkinsus atlanticus</name>
    <dbReference type="NCBI Taxonomy" id="32597"/>
    <lineage>
        <taxon>Eukaryota</taxon>
        <taxon>Sar</taxon>
        <taxon>Alveolata</taxon>
        <taxon>Perkinsozoa</taxon>
        <taxon>Perkinsea</taxon>
        <taxon>Perkinsida</taxon>
        <taxon>Perkinsidae</taxon>
        <taxon>Perkinsus</taxon>
    </lineage>
</organism>
<sequence>MLICTCVALSLLVFHLGQADISYDNDSGVFNVDTSVGLLQPMATDTMTNAVPSLGSNHTDLGSTVTLLAEEASLNRSASSQTCPCRGLPLKDWSYPEDEELWRWYWRTPITGTISKPWALLSVCPVGPDDDVITPAMLKRASALTRTPPPPPLNRSPMSPIAGAEPVPCSSGFCDYMQRKDRLFIRGTPYTNSQTRTLVDHASINGGAKLLGAADGLSHPGAVLNADDGKYMMCQCDLRKKWLTFALDDDTYVDKIALDTKEYFSSTFRHLQVLGSRKYPTDTWRVLGEIETDPTETQQWFDLSHTSRCAKCYVKYIKIRVLTSHTMEGYAMCTLTRVQIFGSTMIQSIGKLQKRYEVQKHPAAFISAEKMELATEQSLKSLNECPHIHSNGSSISSQYDEFRFPGTKQPSGQHSETISKPWRAGDNSSVGDGQDGNDTAESVTEGPPLLKFIEEMTELEANYHNLATNVNTLLSDLKYYEQDISEIKRHTGSGGRYPELGGSSVLDIFTGLDTNTVIKLLVLMVVFLTISQIYLAYRLATGGSIATSKAAVNGSPNRPRKHRKRNRKRIMVSPPIPSDGFASA</sequence>
<dbReference type="GO" id="GO:0012505">
    <property type="term" value="C:endomembrane system"/>
    <property type="evidence" value="ECO:0007669"/>
    <property type="project" value="UniProtKB-SubCell"/>
</dbReference>
<feature type="signal peptide" evidence="7">
    <location>
        <begin position="1"/>
        <end position="19"/>
    </location>
</feature>
<evidence type="ECO:0000256" key="6">
    <source>
        <dbReference type="SAM" id="MobiDB-lite"/>
    </source>
</evidence>
<feature type="coiled-coil region" evidence="5">
    <location>
        <begin position="449"/>
        <end position="476"/>
    </location>
</feature>
<dbReference type="EMBL" id="JABANP010000203">
    <property type="protein sequence ID" value="KAF4686927.1"/>
    <property type="molecule type" value="Genomic_DNA"/>
</dbReference>
<gene>
    <name evidence="9" type="ORF">FOZ60_004693</name>
</gene>
<reference evidence="9 10" key="1">
    <citation type="submission" date="2020-04" db="EMBL/GenBank/DDBJ databases">
        <title>Perkinsus olseni comparative genomics.</title>
        <authorList>
            <person name="Bogema D.R."/>
        </authorList>
    </citation>
    <scope>NUCLEOTIDE SEQUENCE [LARGE SCALE GENOMIC DNA]</scope>
    <source>
        <strain evidence="9">00978-12</strain>
    </source>
</reference>
<dbReference type="GO" id="GO:0016020">
    <property type="term" value="C:membrane"/>
    <property type="evidence" value="ECO:0007669"/>
    <property type="project" value="InterPro"/>
</dbReference>
<dbReference type="AlphaFoldDB" id="A0A7J6NTQ0"/>
<feature type="compositionally biased region" description="Polar residues" evidence="6">
    <location>
        <begin position="408"/>
        <end position="418"/>
    </location>
</feature>
<protein>
    <recommendedName>
        <fullName evidence="8">SUN domain-containing protein</fullName>
    </recommendedName>
</protein>
<dbReference type="PANTHER" id="PTHR12953:SF0">
    <property type="entry name" value="SUN DOMAIN-CONTAINING OSSIFICATION FACTOR"/>
    <property type="match status" value="1"/>
</dbReference>
<evidence type="ECO:0000256" key="5">
    <source>
        <dbReference type="SAM" id="Coils"/>
    </source>
</evidence>
<evidence type="ECO:0000256" key="4">
    <source>
        <dbReference type="ARBA" id="ARBA00023136"/>
    </source>
</evidence>
<name>A0A7J6NTQ0_PEROL</name>
<dbReference type="InterPro" id="IPR012919">
    <property type="entry name" value="SUN_dom"/>
</dbReference>
<evidence type="ECO:0000256" key="7">
    <source>
        <dbReference type="SAM" id="SignalP"/>
    </source>
</evidence>
<dbReference type="Pfam" id="PF07738">
    <property type="entry name" value="Sad1_UNC"/>
    <property type="match status" value="1"/>
</dbReference>
<evidence type="ECO:0000259" key="8">
    <source>
        <dbReference type="PROSITE" id="PS51469"/>
    </source>
</evidence>
<feature type="chain" id="PRO_5029517481" description="SUN domain-containing protein" evidence="7">
    <location>
        <begin position="20"/>
        <end position="584"/>
    </location>
</feature>
<dbReference type="GO" id="GO:0005737">
    <property type="term" value="C:cytoplasm"/>
    <property type="evidence" value="ECO:0007669"/>
    <property type="project" value="TreeGrafter"/>
</dbReference>
<dbReference type="InterPro" id="IPR045120">
    <property type="entry name" value="Suco/Slp1-like"/>
</dbReference>
<evidence type="ECO:0000313" key="10">
    <source>
        <dbReference type="Proteomes" id="UP000541610"/>
    </source>
</evidence>
<keyword evidence="4" id="KW-0472">Membrane</keyword>
<feature type="compositionally biased region" description="Basic residues" evidence="6">
    <location>
        <begin position="558"/>
        <end position="570"/>
    </location>
</feature>
<evidence type="ECO:0000256" key="1">
    <source>
        <dbReference type="ARBA" id="ARBA00004308"/>
    </source>
</evidence>
<evidence type="ECO:0000256" key="3">
    <source>
        <dbReference type="ARBA" id="ARBA00022989"/>
    </source>
</evidence>
<dbReference type="GO" id="GO:0034975">
    <property type="term" value="P:protein folding in endoplasmic reticulum"/>
    <property type="evidence" value="ECO:0007669"/>
    <property type="project" value="TreeGrafter"/>
</dbReference>
<keyword evidence="3" id="KW-1133">Transmembrane helix</keyword>
<dbReference type="Proteomes" id="UP000541610">
    <property type="component" value="Unassembled WGS sequence"/>
</dbReference>
<dbReference type="OrthoDB" id="266334at2759"/>
<proteinExistence type="predicted"/>
<keyword evidence="5" id="KW-0175">Coiled coil</keyword>
<keyword evidence="7" id="KW-0732">Signal</keyword>
<evidence type="ECO:0000256" key="2">
    <source>
        <dbReference type="ARBA" id="ARBA00022692"/>
    </source>
</evidence>
<feature type="region of interest" description="Disordered" evidence="6">
    <location>
        <begin position="399"/>
        <end position="446"/>
    </location>
</feature>
<feature type="domain" description="SUN" evidence="8">
    <location>
        <begin position="179"/>
        <end position="345"/>
    </location>
</feature>
<dbReference type="PROSITE" id="PS51469">
    <property type="entry name" value="SUN"/>
    <property type="match status" value="1"/>
</dbReference>
<dbReference type="PANTHER" id="PTHR12953">
    <property type="entry name" value="MEMBRANE PROTEIN CH1 RELATED"/>
    <property type="match status" value="1"/>
</dbReference>
<comment type="caution">
    <text evidence="9">The sequence shown here is derived from an EMBL/GenBank/DDBJ whole genome shotgun (WGS) entry which is preliminary data.</text>
</comment>
<feature type="region of interest" description="Disordered" evidence="6">
    <location>
        <begin position="548"/>
        <end position="584"/>
    </location>
</feature>
<keyword evidence="2" id="KW-0812">Transmembrane</keyword>
<accession>A0A7J6NTQ0</accession>
<comment type="subcellular location">
    <subcellularLocation>
        <location evidence="1">Endomembrane system</location>
    </subcellularLocation>
</comment>
<evidence type="ECO:0000313" key="9">
    <source>
        <dbReference type="EMBL" id="KAF4686927.1"/>
    </source>
</evidence>
<feature type="compositionally biased region" description="Polar residues" evidence="6">
    <location>
        <begin position="426"/>
        <end position="442"/>
    </location>
</feature>